<keyword evidence="5" id="KW-1185">Reference proteome</keyword>
<name>A0ABW2BDR6_9HYPH</name>
<dbReference type="PANTHER" id="PTHR36925">
    <property type="entry name" value="COBALT-PRECORRIN-6A REDUCTASE"/>
    <property type="match status" value="1"/>
</dbReference>
<evidence type="ECO:0000313" key="5">
    <source>
        <dbReference type="Proteomes" id="UP001596292"/>
    </source>
</evidence>
<evidence type="ECO:0000256" key="3">
    <source>
        <dbReference type="ARBA" id="ARBA00023002"/>
    </source>
</evidence>
<evidence type="ECO:0000256" key="1">
    <source>
        <dbReference type="ARBA" id="ARBA00004953"/>
    </source>
</evidence>
<dbReference type="GO" id="GO:0016491">
    <property type="term" value="F:oxidoreductase activity"/>
    <property type="evidence" value="ECO:0007669"/>
    <property type="project" value="UniProtKB-KW"/>
</dbReference>
<dbReference type="Proteomes" id="UP001596292">
    <property type="component" value="Unassembled WGS sequence"/>
</dbReference>
<dbReference type="InterPro" id="IPR003723">
    <property type="entry name" value="Precorrin-6x_reduct"/>
</dbReference>
<dbReference type="Pfam" id="PF02571">
    <property type="entry name" value="CbiJ"/>
    <property type="match status" value="1"/>
</dbReference>
<keyword evidence="3 4" id="KW-0560">Oxidoreductase</keyword>
<organism evidence="4 5">
    <name type="scientific">Methylobacterium komagatae</name>
    <dbReference type="NCBI Taxonomy" id="374425"/>
    <lineage>
        <taxon>Bacteria</taxon>
        <taxon>Pseudomonadati</taxon>
        <taxon>Pseudomonadota</taxon>
        <taxon>Alphaproteobacteria</taxon>
        <taxon>Hyphomicrobiales</taxon>
        <taxon>Methylobacteriaceae</taxon>
        <taxon>Methylobacterium</taxon>
    </lineage>
</organism>
<keyword evidence="2" id="KW-0169">Cobalamin biosynthesis</keyword>
<comment type="pathway">
    <text evidence="1">Cofactor biosynthesis; adenosylcobalamin biosynthesis.</text>
</comment>
<proteinExistence type="predicted"/>
<dbReference type="EMBL" id="JBHSWN010000001">
    <property type="protein sequence ID" value="MFC6788563.1"/>
    <property type="molecule type" value="Genomic_DNA"/>
</dbReference>
<comment type="caution">
    <text evidence="4">The sequence shown here is derived from an EMBL/GenBank/DDBJ whole genome shotgun (WGS) entry which is preliminary data.</text>
</comment>
<reference evidence="5" key="1">
    <citation type="journal article" date="2019" name="Int. J. Syst. Evol. Microbiol.">
        <title>The Global Catalogue of Microorganisms (GCM) 10K type strain sequencing project: providing services to taxonomists for standard genome sequencing and annotation.</title>
        <authorList>
            <consortium name="The Broad Institute Genomics Platform"/>
            <consortium name="The Broad Institute Genome Sequencing Center for Infectious Disease"/>
            <person name="Wu L."/>
            <person name="Ma J."/>
        </authorList>
    </citation>
    <scope>NUCLEOTIDE SEQUENCE [LARGE SCALE GENOMIC DNA]</scope>
    <source>
        <strain evidence="5">CCUG 48316</strain>
    </source>
</reference>
<dbReference type="NCBIfam" id="NF005968">
    <property type="entry name" value="PRK08057.1-2"/>
    <property type="match status" value="1"/>
</dbReference>
<evidence type="ECO:0000313" key="4">
    <source>
        <dbReference type="EMBL" id="MFC6788563.1"/>
    </source>
</evidence>
<sequence length="260" mass="26930">MPDSATRLLILGGTTEATALAKALATDPAFKTILSLAGRTRTPMAAPVPVRIGGFGGAEGLARFLAEEGIATLIDATHPFAARISANAAEASRLAGIPLLAIRRPAWEAGEGDRWIEVEDMAGAARALGLVPRHVFLTIGRQEVAAFADAPHHAYVVRSIEPIGDTLPVPRLTTIAARGPFDAQDEAALMREAGIEVVVSKNAGGAATYGKVVAARSLGLPMVMVRRPLKPDVPSVPDAAGALAWLRAGGHAAPGTLRRV</sequence>
<accession>A0ABW2BDR6</accession>
<dbReference type="PANTHER" id="PTHR36925:SF1">
    <property type="entry name" value="COBALT-PRECORRIN-6A REDUCTASE"/>
    <property type="match status" value="1"/>
</dbReference>
<dbReference type="EC" id="1.3.1.106" evidence="4"/>
<protein>
    <submittedName>
        <fullName evidence="4">Cobalt-precorrin-6A reductase</fullName>
        <ecNumber evidence="4">1.3.1.106</ecNumber>
    </submittedName>
</protein>
<dbReference type="PROSITE" id="PS51014">
    <property type="entry name" value="COBK_CBIJ"/>
    <property type="match status" value="1"/>
</dbReference>
<dbReference type="NCBIfam" id="TIGR00715">
    <property type="entry name" value="precor6x_red"/>
    <property type="match status" value="1"/>
</dbReference>
<evidence type="ECO:0000256" key="2">
    <source>
        <dbReference type="ARBA" id="ARBA00022573"/>
    </source>
</evidence>
<gene>
    <name evidence="4" type="ORF">ACFQE0_02320</name>
</gene>